<reference evidence="1 2" key="1">
    <citation type="submission" date="2016-03" db="EMBL/GenBank/DDBJ databases">
        <title>Pediococcus and Lactobacillus from brewery environment - whole genome sequencing and assembly.</title>
        <authorList>
            <person name="Behr J."/>
            <person name="Geissler A.J."/>
            <person name="Vogel R.F."/>
        </authorList>
    </citation>
    <scope>NUCLEOTIDE SEQUENCE [LARGE SCALE GENOMIC DNA]</scope>
    <source>
        <strain evidence="1 2">TMW 1.1989</strain>
    </source>
</reference>
<proteinExistence type="predicted"/>
<accession>A0A192H3J4</accession>
<dbReference type="InterPro" id="IPR021560">
    <property type="entry name" value="DUF3021"/>
</dbReference>
<dbReference type="Proteomes" id="UP000078582">
    <property type="component" value="Chromosome"/>
</dbReference>
<organism evidence="1 2">
    <name type="scientific">Loigolactobacillus backii</name>
    <dbReference type="NCBI Taxonomy" id="375175"/>
    <lineage>
        <taxon>Bacteria</taxon>
        <taxon>Bacillati</taxon>
        <taxon>Bacillota</taxon>
        <taxon>Bacilli</taxon>
        <taxon>Lactobacillales</taxon>
        <taxon>Lactobacillaceae</taxon>
        <taxon>Loigolactobacillus</taxon>
    </lineage>
</organism>
<dbReference type="EMBL" id="CP014873">
    <property type="protein sequence ID" value="ANK62940.1"/>
    <property type="molecule type" value="Genomic_DNA"/>
</dbReference>
<sequence>MKSKNRSKGLTLGFGITSGITIGLIMSLLFSYHYGTSYQPSTLAFTAQFANPLTAITLSIVLWGLIGAIFSLASLVFQIETWSLTRQTIVHFFITYICFTVLAGLCRWFPVSWLIFYMPIFVSIYVVIWSVKYLSFKHYVKQINQKLSKKITN</sequence>
<dbReference type="KEGG" id="lbt:AYR52_04110"/>
<dbReference type="AlphaFoldDB" id="A0A192H3J4"/>
<dbReference type="RefSeq" id="WP_068224215.1">
    <property type="nucleotide sequence ID" value="NZ_CP014623.1"/>
</dbReference>
<gene>
    <name evidence="1" type="ORF">AYR53_09300</name>
</gene>
<dbReference type="GeneID" id="42982451"/>
<dbReference type="OrthoDB" id="1698302at2"/>
<dbReference type="STRING" id="375175.AYR53_09300"/>
<name>A0A192H3J4_9LACO</name>
<dbReference type="Pfam" id="PF11457">
    <property type="entry name" value="DUF3021"/>
    <property type="match status" value="1"/>
</dbReference>
<protein>
    <submittedName>
        <fullName evidence="1">Uncharacterized protein</fullName>
    </submittedName>
</protein>
<evidence type="ECO:0000313" key="1">
    <source>
        <dbReference type="EMBL" id="ANK62940.1"/>
    </source>
</evidence>
<keyword evidence="2" id="KW-1185">Reference proteome</keyword>
<evidence type="ECO:0000313" key="2">
    <source>
        <dbReference type="Proteomes" id="UP000078582"/>
    </source>
</evidence>